<dbReference type="InterPro" id="IPR049437">
    <property type="entry name" value="tRNA-synt_1c_C2"/>
</dbReference>
<dbReference type="NCBIfam" id="TIGR00463">
    <property type="entry name" value="gltX_arch"/>
    <property type="match status" value="1"/>
</dbReference>
<dbReference type="InterPro" id="IPR000924">
    <property type="entry name" value="Glu/Gln-tRNA-synth"/>
</dbReference>
<feature type="domain" description="Glutamyl/glutaminyl-tRNA synthetase class Ib anti-codon binding" evidence="15">
    <location>
        <begin position="532"/>
        <end position="625"/>
    </location>
</feature>
<dbReference type="GO" id="GO:0006424">
    <property type="term" value="P:glutamyl-tRNA aminoacylation"/>
    <property type="evidence" value="ECO:0007669"/>
    <property type="project" value="InterPro"/>
</dbReference>
<evidence type="ECO:0000256" key="7">
    <source>
        <dbReference type="ARBA" id="ARBA00022741"/>
    </source>
</evidence>
<evidence type="ECO:0000256" key="12">
    <source>
        <dbReference type="ARBA" id="ARBA00048351"/>
    </source>
</evidence>
<dbReference type="Gene3D" id="3.40.50.620">
    <property type="entry name" value="HUPs"/>
    <property type="match status" value="2"/>
</dbReference>
<dbReference type="PROSITE" id="PS00178">
    <property type="entry name" value="AA_TRNA_LIGASE_I"/>
    <property type="match status" value="1"/>
</dbReference>
<evidence type="ECO:0000313" key="18">
    <source>
        <dbReference type="Proteomes" id="UP000070168"/>
    </source>
</evidence>
<dbReference type="SUPFAM" id="SSF50715">
    <property type="entry name" value="Ribosomal protein L25-like"/>
    <property type="match status" value="1"/>
</dbReference>
<dbReference type="Proteomes" id="UP000070168">
    <property type="component" value="Unassembled WGS sequence"/>
</dbReference>
<dbReference type="OMA" id="FIHIPDG"/>
<feature type="domain" description="Glutamyl/glutaminyl-tRNA synthetase class Ib catalytic" evidence="14">
    <location>
        <begin position="207"/>
        <end position="246"/>
    </location>
</feature>
<dbReference type="FunFam" id="3.90.800.10:FF:000001">
    <property type="entry name" value="Glutamine--tRNA ligase"/>
    <property type="match status" value="1"/>
</dbReference>
<name>A0A135LXN1_PENPA</name>
<accession>A0A135LXN1</accession>
<evidence type="ECO:0000256" key="13">
    <source>
        <dbReference type="RuleBase" id="RU363037"/>
    </source>
</evidence>
<protein>
    <recommendedName>
        <fullName evidence="3">glutamate--tRNA ligase</fullName>
        <ecNumber evidence="3">6.1.1.17</ecNumber>
    </recommendedName>
    <alternativeName>
        <fullName evidence="11">Glutamyl-tRNA synthetase</fullName>
    </alternativeName>
</protein>
<evidence type="ECO:0000256" key="1">
    <source>
        <dbReference type="ARBA" id="ARBA00004496"/>
    </source>
</evidence>
<dbReference type="FunFam" id="1.10.1160.10:FF:000001">
    <property type="entry name" value="Glutamine--tRNA ligase"/>
    <property type="match status" value="1"/>
</dbReference>
<dbReference type="FunFam" id="3.40.50.620:FF:000037">
    <property type="entry name" value="Glutamine--tRNA ligase cytoplasmic"/>
    <property type="match status" value="1"/>
</dbReference>
<evidence type="ECO:0000256" key="10">
    <source>
        <dbReference type="ARBA" id="ARBA00023146"/>
    </source>
</evidence>
<dbReference type="GO" id="GO:0004818">
    <property type="term" value="F:glutamate-tRNA ligase activity"/>
    <property type="evidence" value="ECO:0007669"/>
    <property type="project" value="UniProtKB-EC"/>
</dbReference>
<dbReference type="InterPro" id="IPR050132">
    <property type="entry name" value="Gln/Glu-tRNA_Ligase"/>
</dbReference>
<gene>
    <name evidence="17" type="ORF">PGRI_007210</name>
</gene>
<evidence type="ECO:0000259" key="15">
    <source>
        <dbReference type="Pfam" id="PF03950"/>
    </source>
</evidence>
<dbReference type="GO" id="GO:0005829">
    <property type="term" value="C:cytosol"/>
    <property type="evidence" value="ECO:0007669"/>
    <property type="project" value="TreeGrafter"/>
</dbReference>
<dbReference type="Gene3D" id="2.40.240.10">
    <property type="entry name" value="Ribosomal Protein L25, Chain P"/>
    <property type="match status" value="1"/>
</dbReference>
<feature type="domain" description="Glutamyl/glutaminyl-tRNA synthetase class Ib catalytic" evidence="14">
    <location>
        <begin position="262"/>
        <end position="529"/>
    </location>
</feature>
<evidence type="ECO:0000256" key="11">
    <source>
        <dbReference type="ARBA" id="ARBA00030865"/>
    </source>
</evidence>
<dbReference type="SUPFAM" id="SSF47616">
    <property type="entry name" value="GST C-terminal domain-like"/>
    <property type="match status" value="1"/>
</dbReference>
<dbReference type="RefSeq" id="XP_040652206.1">
    <property type="nucleotide sequence ID" value="XM_040788434.1"/>
</dbReference>
<dbReference type="HAMAP" id="MF_02076">
    <property type="entry name" value="Glu_tRNA_synth_type2"/>
    <property type="match status" value="1"/>
</dbReference>
<dbReference type="Gene3D" id="1.20.1050.10">
    <property type="match status" value="1"/>
</dbReference>
<dbReference type="Pfam" id="PF20974">
    <property type="entry name" value="tRNA-synt_1c_C2"/>
    <property type="match status" value="1"/>
</dbReference>
<evidence type="ECO:0000256" key="8">
    <source>
        <dbReference type="ARBA" id="ARBA00022840"/>
    </source>
</evidence>
<comment type="similarity">
    <text evidence="2">Belongs to the class-I aminoacyl-tRNA synthetase family. Glutamate--tRNA ligase type 2 subfamily.</text>
</comment>
<evidence type="ECO:0000259" key="14">
    <source>
        <dbReference type="Pfam" id="PF00749"/>
    </source>
</evidence>
<keyword evidence="5" id="KW-0597">Phosphoprotein</keyword>
<dbReference type="GeneID" id="63703734"/>
<dbReference type="PRINTS" id="PR00987">
    <property type="entry name" value="TRNASYNTHGLU"/>
</dbReference>
<dbReference type="InterPro" id="IPR014729">
    <property type="entry name" value="Rossmann-like_a/b/a_fold"/>
</dbReference>
<dbReference type="STRING" id="5078.A0A135LXN1"/>
<keyword evidence="7 13" id="KW-0547">Nucleotide-binding</keyword>
<organism evidence="17 18">
    <name type="scientific">Penicillium patulum</name>
    <name type="common">Penicillium griseofulvum</name>
    <dbReference type="NCBI Taxonomy" id="5078"/>
    <lineage>
        <taxon>Eukaryota</taxon>
        <taxon>Fungi</taxon>
        <taxon>Dikarya</taxon>
        <taxon>Ascomycota</taxon>
        <taxon>Pezizomycotina</taxon>
        <taxon>Eurotiomycetes</taxon>
        <taxon>Eurotiomycetidae</taxon>
        <taxon>Eurotiales</taxon>
        <taxon>Aspergillaceae</taxon>
        <taxon>Penicillium</taxon>
    </lineage>
</organism>
<dbReference type="SUPFAM" id="SSF52374">
    <property type="entry name" value="Nucleotidylyl transferase"/>
    <property type="match status" value="1"/>
</dbReference>
<dbReference type="InterPro" id="IPR004526">
    <property type="entry name" value="Glu-tRNA-synth_arc/euk"/>
</dbReference>
<keyword evidence="4" id="KW-0963">Cytoplasm</keyword>
<reference evidence="17 18" key="1">
    <citation type="journal article" date="2016" name="BMC Genomics">
        <title>Genome sequencing and secondary metabolism of the postharvest pathogen Penicillium griseofulvum.</title>
        <authorList>
            <person name="Banani H."/>
            <person name="Marcet-Houben M."/>
            <person name="Ballester A.R."/>
            <person name="Abbruscato P."/>
            <person name="Gonzalez-Candelas L."/>
            <person name="Gabaldon T."/>
            <person name="Spadaro D."/>
        </authorList>
    </citation>
    <scope>NUCLEOTIDE SEQUENCE [LARGE SCALE GENOMIC DNA]</scope>
    <source>
        <strain evidence="17 18">PG3</strain>
    </source>
</reference>
<dbReference type="GO" id="GO:0005524">
    <property type="term" value="F:ATP binding"/>
    <property type="evidence" value="ECO:0007669"/>
    <property type="project" value="UniProtKB-KW"/>
</dbReference>
<dbReference type="FunFam" id="2.40.240.10:FF:000004">
    <property type="entry name" value="Glutamyl-tRNA synthetase, cytoplasmic"/>
    <property type="match status" value="1"/>
</dbReference>
<evidence type="ECO:0000256" key="9">
    <source>
        <dbReference type="ARBA" id="ARBA00022917"/>
    </source>
</evidence>
<dbReference type="InterPro" id="IPR020058">
    <property type="entry name" value="Glu/Gln-tRNA-synth_Ib_cat-dom"/>
</dbReference>
<dbReference type="InterPro" id="IPR020059">
    <property type="entry name" value="Glu/Gln-tRNA-synth_Ib_codon-bd"/>
</dbReference>
<dbReference type="GO" id="GO:0017102">
    <property type="term" value="C:methionyl glutamyl tRNA synthetase complex"/>
    <property type="evidence" value="ECO:0007669"/>
    <property type="project" value="TreeGrafter"/>
</dbReference>
<evidence type="ECO:0000256" key="4">
    <source>
        <dbReference type="ARBA" id="ARBA00022490"/>
    </source>
</evidence>
<keyword evidence="9 13" id="KW-0648">Protein biosynthesis</keyword>
<dbReference type="EMBL" id="LHQR01000014">
    <property type="protein sequence ID" value="KXG53671.1"/>
    <property type="molecule type" value="Genomic_DNA"/>
</dbReference>
<comment type="subcellular location">
    <subcellularLocation>
        <location evidence="1">Cytoplasm</location>
    </subcellularLocation>
</comment>
<feature type="domain" description="tRNA synthetases class I (E and Q) anti-codon binding" evidence="16">
    <location>
        <begin position="637"/>
        <end position="711"/>
    </location>
</feature>
<keyword evidence="18" id="KW-1185">Reference proteome</keyword>
<comment type="catalytic activity">
    <reaction evidence="12">
        <text>tRNA(Glu) + L-glutamate + ATP = L-glutamyl-tRNA(Glu) + AMP + diphosphate</text>
        <dbReference type="Rhea" id="RHEA:23540"/>
        <dbReference type="Rhea" id="RHEA-COMP:9663"/>
        <dbReference type="Rhea" id="RHEA-COMP:9680"/>
        <dbReference type="ChEBI" id="CHEBI:29985"/>
        <dbReference type="ChEBI" id="CHEBI:30616"/>
        <dbReference type="ChEBI" id="CHEBI:33019"/>
        <dbReference type="ChEBI" id="CHEBI:78442"/>
        <dbReference type="ChEBI" id="CHEBI:78520"/>
        <dbReference type="ChEBI" id="CHEBI:456215"/>
        <dbReference type="EC" id="6.1.1.17"/>
    </reaction>
</comment>
<evidence type="ECO:0000313" key="17">
    <source>
        <dbReference type="EMBL" id="KXG53671.1"/>
    </source>
</evidence>
<dbReference type="InterPro" id="IPR001412">
    <property type="entry name" value="aa-tRNA-synth_I_CS"/>
</dbReference>
<dbReference type="Pfam" id="PF00749">
    <property type="entry name" value="tRNA-synt_1c"/>
    <property type="match status" value="2"/>
</dbReference>
<dbReference type="OrthoDB" id="10250478at2759"/>
<keyword evidence="6 13" id="KW-0436">Ligase</keyword>
<dbReference type="InterPro" id="IPR020056">
    <property type="entry name" value="Rbsml_bL25/Gln-tRNA_synth_N"/>
</dbReference>
<sequence length="731" mass="83170">MIQLDLSVATCASQTALLPAVLITSSINEARPSPIINIHLKDTSLLTEDEKSIIKFQAGDKTVTGTIPIIQELCAQFPFLVGKDAKVENEWISRLNSFHTLDFKTLEPILQHLDTHLLPRSFISGYFLSTPDIALWGALRGNRVAIATLKRGTFVNLTRWYKFLEELCPWATSAVQSLNAASREKKLAKSKEGASYDIVLKNTENGVVTRFPPEPSGYLHIGHAKAALLNDYFAHEKYNGTLILRFVYDMYKLIMVEAYSSFRFDDTNPSNEKQEFQDAIVEDLALMGIRPDKVSYTSDYFDELYEHCLQIIKAGKAYADDTDKETMKKQRWDGLPSQRRDLSPEESLAHLEEMKKGTPEGLRWCIRAKISFDDKNKALRDPVIYRCNPATHHRTGNTWVTYPTYDFACPIVDSMEGVTHALRTIEYRDRNPQYQWMLDTLNLRTVQVWDFARMNFIRTLLSKRKLTKLVESGVVWGWDDPRFPTIRGIRRRGMTIPALREFILKQGPSKNVTLFDWGLIWATNKKYIDPVAPRYTAIEIKDIVKATVTGGPAAPYIEKRQKHVKNTALGDKVVAFSSSIVLEQSDAKSFNENEEITLMNWGNAIVRKISTDNSTGKVTHLELQLHMTGDVKKTEKKVTWLSTEGQSLVPIELFDFDYLLTKDSLSEDDTLEDVLNFNTEFRVSGLADCNISEFNVGDILQFDRKGFYRVDRVPAPGVPGVFFNIPTGKQK</sequence>
<evidence type="ECO:0000256" key="6">
    <source>
        <dbReference type="ARBA" id="ARBA00022598"/>
    </source>
</evidence>
<dbReference type="PANTHER" id="PTHR43097:SF5">
    <property type="entry name" value="GLUTAMATE--TRNA LIGASE"/>
    <property type="match status" value="1"/>
</dbReference>
<dbReference type="EC" id="6.1.1.17" evidence="3"/>
<dbReference type="InterPro" id="IPR011035">
    <property type="entry name" value="Ribosomal_bL25/Gln-tRNA_synth"/>
</dbReference>
<keyword evidence="8 13" id="KW-0067">ATP-binding</keyword>
<dbReference type="AlphaFoldDB" id="A0A135LXN1"/>
<keyword evidence="10 13" id="KW-0030">Aminoacyl-tRNA synthetase</keyword>
<evidence type="ECO:0000256" key="2">
    <source>
        <dbReference type="ARBA" id="ARBA00008927"/>
    </source>
</evidence>
<dbReference type="PANTHER" id="PTHR43097">
    <property type="entry name" value="GLUTAMINE-TRNA LIGASE"/>
    <property type="match status" value="1"/>
</dbReference>
<proteinExistence type="inferred from homology"/>
<evidence type="ECO:0000256" key="3">
    <source>
        <dbReference type="ARBA" id="ARBA00012835"/>
    </source>
</evidence>
<evidence type="ECO:0000256" key="5">
    <source>
        <dbReference type="ARBA" id="ARBA00022553"/>
    </source>
</evidence>
<dbReference type="InterPro" id="IPR036282">
    <property type="entry name" value="Glutathione-S-Trfase_C_sf"/>
</dbReference>
<evidence type="ECO:0000259" key="16">
    <source>
        <dbReference type="Pfam" id="PF20974"/>
    </source>
</evidence>
<dbReference type="Pfam" id="PF03950">
    <property type="entry name" value="tRNA-synt_1c_C"/>
    <property type="match status" value="1"/>
</dbReference>
<comment type="caution">
    <text evidence="17">The sequence shown here is derived from an EMBL/GenBank/DDBJ whole genome shotgun (WGS) entry which is preliminary data.</text>
</comment>